<feature type="domain" description="NAD(P)-binding" evidence="1">
    <location>
        <begin position="16"/>
        <end position="169"/>
    </location>
</feature>
<dbReference type="EMBL" id="POSP01000003">
    <property type="protein sequence ID" value="PND38345.1"/>
    <property type="molecule type" value="Genomic_DNA"/>
</dbReference>
<evidence type="ECO:0000259" key="1">
    <source>
        <dbReference type="Pfam" id="PF13460"/>
    </source>
</evidence>
<dbReference type="PANTHER" id="PTHR12126">
    <property type="entry name" value="NADH-UBIQUINONE OXIDOREDUCTASE 39 KDA SUBUNIT-RELATED"/>
    <property type="match status" value="1"/>
</dbReference>
<proteinExistence type="predicted"/>
<dbReference type="OrthoDB" id="5292533at2"/>
<reference evidence="2 3" key="1">
    <citation type="submission" date="2018-01" db="EMBL/GenBank/DDBJ databases">
        <title>Draft genome sequence of Paucibacter aquatile CR182 isolated from freshwater of the Nakdong River.</title>
        <authorList>
            <person name="Choi A."/>
            <person name="Chung E.J."/>
        </authorList>
    </citation>
    <scope>NUCLEOTIDE SEQUENCE [LARGE SCALE GENOMIC DNA]</scope>
    <source>
        <strain evidence="2 3">CR182</strain>
    </source>
</reference>
<dbReference type="RefSeq" id="WP_102768264.1">
    <property type="nucleotide sequence ID" value="NZ_POSP01000003.1"/>
</dbReference>
<dbReference type="Gene3D" id="3.40.50.720">
    <property type="entry name" value="NAD(P)-binding Rossmann-like Domain"/>
    <property type="match status" value="1"/>
</dbReference>
<organism evidence="2 3">
    <name type="scientific">Kinneretia aquatilis</name>
    <dbReference type="NCBI Taxonomy" id="2070761"/>
    <lineage>
        <taxon>Bacteria</taxon>
        <taxon>Pseudomonadati</taxon>
        <taxon>Pseudomonadota</taxon>
        <taxon>Betaproteobacteria</taxon>
        <taxon>Burkholderiales</taxon>
        <taxon>Sphaerotilaceae</taxon>
        <taxon>Roseateles</taxon>
    </lineage>
</organism>
<dbReference type="Pfam" id="PF13460">
    <property type="entry name" value="NAD_binding_10"/>
    <property type="match status" value="1"/>
</dbReference>
<dbReference type="Proteomes" id="UP000235916">
    <property type="component" value="Unassembled WGS sequence"/>
</dbReference>
<dbReference type="PANTHER" id="PTHR12126:SF11">
    <property type="entry name" value="NADH DEHYDROGENASE [UBIQUINONE] 1 ALPHA SUBCOMPLEX SUBUNIT 9, MITOCHONDRIAL"/>
    <property type="match status" value="1"/>
</dbReference>
<evidence type="ECO:0000313" key="2">
    <source>
        <dbReference type="EMBL" id="PND38345.1"/>
    </source>
</evidence>
<dbReference type="SUPFAM" id="SSF51735">
    <property type="entry name" value="NAD(P)-binding Rossmann-fold domains"/>
    <property type="match status" value="1"/>
</dbReference>
<dbReference type="InterPro" id="IPR051207">
    <property type="entry name" value="ComplexI_NDUFA9_subunit"/>
</dbReference>
<dbReference type="AlphaFoldDB" id="A0A2N8KY11"/>
<dbReference type="InterPro" id="IPR036291">
    <property type="entry name" value="NAD(P)-bd_dom_sf"/>
</dbReference>
<gene>
    <name evidence="2" type="ORF">C1O66_12960</name>
</gene>
<evidence type="ECO:0000313" key="3">
    <source>
        <dbReference type="Proteomes" id="UP000235916"/>
    </source>
</evidence>
<dbReference type="InterPro" id="IPR016040">
    <property type="entry name" value="NAD(P)-bd_dom"/>
</dbReference>
<accession>A0A2N8KY11</accession>
<name>A0A2N8KY11_9BURK</name>
<comment type="caution">
    <text evidence="2">The sequence shown here is derived from an EMBL/GenBank/DDBJ whole genome shotgun (WGS) entry which is preliminary data.</text>
</comment>
<keyword evidence="3" id="KW-1185">Reference proteome</keyword>
<protein>
    <submittedName>
        <fullName evidence="2">NAD-dependent dehydratase</fullName>
    </submittedName>
</protein>
<dbReference type="GO" id="GO:0044877">
    <property type="term" value="F:protein-containing complex binding"/>
    <property type="evidence" value="ECO:0007669"/>
    <property type="project" value="TreeGrafter"/>
</dbReference>
<sequence>MSIAIDSSSPSILILGGSGFIGRALCEQLVQAQGGRARITVPTRRLGHAPGLQAIQSLPGLTVLQADVHRPETLQALVAGHEVVVNLIAILQGSEAQFQRNHVQLPRQIAAACRAAGVRRLIHISALGVGATVDGQTEGPSRYLRSKAEGEAVLQTSPDLDLSILRPSVVFGAGDRFVNLFAKLQALFPLMPLAGAEARFQPVWVEDVAAAIRRCIADPATIGQTYEIAGPEVLSLAEIVRRAGRWSGHPRPILPLPAPLAWAQALMMELMPGEPLMSRDNLGSMRVPNVAGLSGPALPGLAELGIAPSAMAAVAPDYLRPEQQGCGRLDAWRMKAGR</sequence>
<dbReference type="CDD" id="cd05271">
    <property type="entry name" value="NDUFA9_like_SDR_a"/>
    <property type="match status" value="1"/>
</dbReference>